<dbReference type="Gene3D" id="3.10.129.10">
    <property type="entry name" value="Hotdog Thioesterase"/>
    <property type="match status" value="2"/>
</dbReference>
<evidence type="ECO:0000259" key="3">
    <source>
        <dbReference type="Pfam" id="PF20789"/>
    </source>
</evidence>
<name>S7Z8E1_PENO1</name>
<dbReference type="GO" id="GO:0009062">
    <property type="term" value="P:fatty acid catabolic process"/>
    <property type="evidence" value="ECO:0007669"/>
    <property type="project" value="TreeGrafter"/>
</dbReference>
<dbReference type="InterPro" id="IPR049450">
    <property type="entry name" value="ACOT8-like_C"/>
</dbReference>
<keyword evidence="5" id="KW-1185">Reference proteome</keyword>
<feature type="region of interest" description="Disordered" evidence="1">
    <location>
        <begin position="115"/>
        <end position="137"/>
    </location>
</feature>
<dbReference type="HOGENOM" id="CLU_032690_3_0_1"/>
<dbReference type="InterPro" id="IPR049449">
    <property type="entry name" value="TesB_ACOT8-like_N"/>
</dbReference>
<dbReference type="GO" id="GO:0005782">
    <property type="term" value="C:peroxisomal matrix"/>
    <property type="evidence" value="ECO:0007669"/>
    <property type="project" value="UniProtKB-SubCell"/>
</dbReference>
<dbReference type="GO" id="GO:0047617">
    <property type="term" value="F:fatty acyl-CoA hydrolase activity"/>
    <property type="evidence" value="ECO:0007669"/>
    <property type="project" value="InterPro"/>
</dbReference>
<dbReference type="SUPFAM" id="SSF54637">
    <property type="entry name" value="Thioesterase/thiol ester dehydrase-isomerase"/>
    <property type="match status" value="2"/>
</dbReference>
<accession>S7Z8E1</accession>
<evidence type="ECO:0008006" key="6">
    <source>
        <dbReference type="Google" id="ProtNLM"/>
    </source>
</evidence>
<evidence type="ECO:0000259" key="2">
    <source>
        <dbReference type="Pfam" id="PF13622"/>
    </source>
</evidence>
<dbReference type="OrthoDB" id="68328at2759"/>
<dbReference type="STRING" id="933388.S7Z8E1"/>
<dbReference type="CDD" id="cd03445">
    <property type="entry name" value="Thioesterase_II_repeat2"/>
    <property type="match status" value="1"/>
</dbReference>
<dbReference type="InterPro" id="IPR003703">
    <property type="entry name" value="Acyl_CoA_thio"/>
</dbReference>
<dbReference type="eggNOG" id="KOG3016">
    <property type="taxonomic scope" value="Eukaryota"/>
</dbReference>
<feature type="domain" description="Acyl-CoA thioesterase-like N-terminal HotDog" evidence="2">
    <location>
        <begin position="27"/>
        <end position="107"/>
    </location>
</feature>
<dbReference type="GO" id="GO:0006637">
    <property type="term" value="P:acyl-CoA metabolic process"/>
    <property type="evidence" value="ECO:0007669"/>
    <property type="project" value="InterPro"/>
</dbReference>
<evidence type="ECO:0000256" key="1">
    <source>
        <dbReference type="SAM" id="MobiDB-lite"/>
    </source>
</evidence>
<gene>
    <name evidence="4" type="ORF">PDE_01391</name>
</gene>
<dbReference type="PANTHER" id="PTHR11066">
    <property type="entry name" value="ACYL-COA THIOESTERASE"/>
    <property type="match status" value="1"/>
</dbReference>
<feature type="domain" description="Acyl-CoA thioesterase-like C-terminal" evidence="3">
    <location>
        <begin position="146"/>
        <end position="278"/>
    </location>
</feature>
<evidence type="ECO:0000313" key="5">
    <source>
        <dbReference type="Proteomes" id="UP000019376"/>
    </source>
</evidence>
<dbReference type="AlphaFoldDB" id="S7Z8E1"/>
<organism evidence="4 5">
    <name type="scientific">Penicillium oxalicum (strain 114-2 / CGMCC 5302)</name>
    <name type="common">Penicillium decumbens</name>
    <dbReference type="NCBI Taxonomy" id="933388"/>
    <lineage>
        <taxon>Eukaryota</taxon>
        <taxon>Fungi</taxon>
        <taxon>Dikarya</taxon>
        <taxon>Ascomycota</taxon>
        <taxon>Pezizomycotina</taxon>
        <taxon>Eurotiomycetes</taxon>
        <taxon>Eurotiomycetidae</taxon>
        <taxon>Eurotiales</taxon>
        <taxon>Aspergillaceae</taxon>
        <taxon>Penicillium</taxon>
    </lineage>
</organism>
<dbReference type="EMBL" id="KB644409">
    <property type="protein sequence ID" value="EPS26454.1"/>
    <property type="molecule type" value="Genomic_DNA"/>
</dbReference>
<dbReference type="PANTHER" id="PTHR11066:SF34">
    <property type="entry name" value="ACYL-COENZYME A THIOESTERASE 8"/>
    <property type="match status" value="1"/>
</dbReference>
<protein>
    <recommendedName>
        <fullName evidence="6">Acyl-CoA thioesterase</fullName>
    </recommendedName>
</protein>
<dbReference type="CDD" id="cd03444">
    <property type="entry name" value="Thioesterase_II_repeat1"/>
    <property type="match status" value="1"/>
</dbReference>
<dbReference type="Pfam" id="PF20789">
    <property type="entry name" value="4HBT_3C"/>
    <property type="match status" value="1"/>
</dbReference>
<dbReference type="InterPro" id="IPR029069">
    <property type="entry name" value="HotDog_dom_sf"/>
</dbReference>
<sequence>MEKAIEVQPVPLKPDLFTNAQPLWSFAGSFGVFGGSTLAHCLMAAHKTVSEDYVAHSLHCSFISRADPSTAIEYQVERTRDGRSFITRTVHAAQQAGLVAVAIVNFMRVSRDVPSKTDHRGLNHGKKMPAGLIPPESPTIPREAIDASFEVRRGEALNRISSDPVTSRLRYWIRTTDPVQKGNLPAQLAAIAWMSDAYFVASAVQVYDAPSRRLDSEIAMVASLDHTIYFHEPNAIRADEWMCSERESPWAGNDRALVSQSIWTREGVLVATCTQEAILRIQKLHAEPKL</sequence>
<dbReference type="Pfam" id="PF13622">
    <property type="entry name" value="4HBT_3"/>
    <property type="match status" value="1"/>
</dbReference>
<dbReference type="Proteomes" id="UP000019376">
    <property type="component" value="Unassembled WGS sequence"/>
</dbReference>
<proteinExistence type="predicted"/>
<evidence type="ECO:0000313" key="4">
    <source>
        <dbReference type="EMBL" id="EPS26454.1"/>
    </source>
</evidence>
<dbReference type="PhylomeDB" id="S7Z8E1"/>
<reference evidence="4 5" key="1">
    <citation type="journal article" date="2013" name="PLoS ONE">
        <title>Genomic and secretomic analyses reveal unique features of the lignocellulolytic enzyme system of Penicillium decumbens.</title>
        <authorList>
            <person name="Liu G."/>
            <person name="Zhang L."/>
            <person name="Wei X."/>
            <person name="Zou G."/>
            <person name="Qin Y."/>
            <person name="Ma L."/>
            <person name="Li J."/>
            <person name="Zheng H."/>
            <person name="Wang S."/>
            <person name="Wang C."/>
            <person name="Xun L."/>
            <person name="Zhao G.-P."/>
            <person name="Zhou Z."/>
            <person name="Qu Y."/>
        </authorList>
    </citation>
    <scope>NUCLEOTIDE SEQUENCE [LARGE SCALE GENOMIC DNA]</scope>
    <source>
        <strain evidence="5">114-2 / CGMCC 5302</strain>
    </source>
</reference>